<evidence type="ECO:0000313" key="3">
    <source>
        <dbReference type="EMBL" id="KIR61820.1"/>
    </source>
</evidence>
<dbReference type="PATRIC" id="fig|47853.6.peg.6384"/>
<dbReference type="Proteomes" id="UP000032254">
    <property type="component" value="Unassembled WGS sequence"/>
</dbReference>
<dbReference type="RefSeq" id="WP_043968979.1">
    <property type="nucleotide sequence ID" value="NZ_JBEZEN010000017.1"/>
</dbReference>
<protein>
    <submittedName>
        <fullName evidence="3">Thioesterase</fullName>
    </submittedName>
</protein>
<evidence type="ECO:0000313" key="4">
    <source>
        <dbReference type="Proteomes" id="UP000032254"/>
    </source>
</evidence>
<evidence type="ECO:0000259" key="2">
    <source>
        <dbReference type="Pfam" id="PF00975"/>
    </source>
</evidence>
<organism evidence="3 4">
    <name type="scientific">Micromonospora haikouensis</name>
    <dbReference type="NCBI Taxonomy" id="686309"/>
    <lineage>
        <taxon>Bacteria</taxon>
        <taxon>Bacillati</taxon>
        <taxon>Actinomycetota</taxon>
        <taxon>Actinomycetes</taxon>
        <taxon>Micromonosporales</taxon>
        <taxon>Micromonosporaceae</taxon>
        <taxon>Micromonospora</taxon>
    </lineage>
</organism>
<name>A0A0D0WWS7_9ACTN</name>
<comment type="caution">
    <text evidence="3">The sequence shown here is derived from an EMBL/GenBank/DDBJ whole genome shotgun (WGS) entry which is preliminary data.</text>
</comment>
<keyword evidence="4" id="KW-1185">Reference proteome</keyword>
<dbReference type="InterPro" id="IPR029058">
    <property type="entry name" value="AB_hydrolase_fold"/>
</dbReference>
<dbReference type="AlphaFoldDB" id="A0A0D0WWS7"/>
<proteinExistence type="inferred from homology"/>
<dbReference type="PANTHER" id="PTHR11487">
    <property type="entry name" value="THIOESTERASE"/>
    <property type="match status" value="1"/>
</dbReference>
<gene>
    <name evidence="3" type="ORF">TK50_30470</name>
</gene>
<comment type="similarity">
    <text evidence="1">Belongs to the thioesterase family.</text>
</comment>
<dbReference type="GeneID" id="301308332"/>
<accession>A0A0D0WWS7</accession>
<dbReference type="InterPro" id="IPR001031">
    <property type="entry name" value="Thioesterase"/>
</dbReference>
<sequence>MTRTTLLCFPYAGAGPSVYQPWRRVAPPELDVVPVSLPGREKRFVEEPYRRLEQAVDGLLDEVLELVAGRDRVALFGHSMGAVLAYEMTRRLTGAAGVAVSHLFVSGSPDPWSGRERTAAGLPDDEFVARVEEFAGYTHPALADPDMRELLLPVLRADVELHEAYRPAGEKRVDVPVTALRGADDTLVADEALAGWGRVTSATFAVRRLPGGHMYLTDSPAAVLDLVGAELAR</sequence>
<dbReference type="Pfam" id="PF00975">
    <property type="entry name" value="Thioesterase"/>
    <property type="match status" value="1"/>
</dbReference>
<dbReference type="GO" id="GO:0008610">
    <property type="term" value="P:lipid biosynthetic process"/>
    <property type="evidence" value="ECO:0007669"/>
    <property type="project" value="TreeGrafter"/>
</dbReference>
<dbReference type="SUPFAM" id="SSF53474">
    <property type="entry name" value="alpha/beta-Hydrolases"/>
    <property type="match status" value="1"/>
</dbReference>
<evidence type="ECO:0000256" key="1">
    <source>
        <dbReference type="ARBA" id="ARBA00007169"/>
    </source>
</evidence>
<dbReference type="InterPro" id="IPR012223">
    <property type="entry name" value="TEII"/>
</dbReference>
<feature type="domain" description="Thioesterase" evidence="2">
    <location>
        <begin position="5"/>
        <end position="229"/>
    </location>
</feature>
<reference evidence="3 4" key="1">
    <citation type="submission" date="2015-01" db="EMBL/GenBank/DDBJ databases">
        <title>Sequencing and annotation of Micromonospora carbonacea strain JXNU-1 genome.</title>
        <authorList>
            <person name="Long Z."/>
            <person name="Huang Y."/>
            <person name="Jiang Y."/>
        </authorList>
    </citation>
    <scope>NUCLEOTIDE SEQUENCE [LARGE SCALE GENOMIC DNA]</scope>
    <source>
        <strain evidence="3 4">JXNU-1</strain>
    </source>
</reference>
<dbReference type="PANTHER" id="PTHR11487:SF0">
    <property type="entry name" value="S-ACYL FATTY ACID SYNTHASE THIOESTERASE, MEDIUM CHAIN"/>
    <property type="match status" value="1"/>
</dbReference>
<dbReference type="OrthoDB" id="8480037at2"/>
<dbReference type="EMBL" id="JXSX01000003">
    <property type="protein sequence ID" value="KIR61820.1"/>
    <property type="molecule type" value="Genomic_DNA"/>
</dbReference>
<dbReference type="Gene3D" id="3.40.50.1820">
    <property type="entry name" value="alpha/beta hydrolase"/>
    <property type="match status" value="1"/>
</dbReference>